<evidence type="ECO:0000313" key="1">
    <source>
        <dbReference type="EMBL" id="KUK78044.1"/>
    </source>
</evidence>
<dbReference type="InterPro" id="IPR045738">
    <property type="entry name" value="DUF6088"/>
</dbReference>
<protein>
    <submittedName>
        <fullName evidence="1">Uncharacterized protein</fullName>
    </submittedName>
</protein>
<dbReference type="PATRIC" id="fig|1184387.3.peg.331"/>
<dbReference type="Pfam" id="PF19570">
    <property type="entry name" value="DUF6088"/>
    <property type="match status" value="1"/>
</dbReference>
<name>A0A101HJS0_9BACT</name>
<dbReference type="EMBL" id="LGGP01000422">
    <property type="protein sequence ID" value="KUK78044.1"/>
    <property type="molecule type" value="Genomic_DNA"/>
</dbReference>
<accession>A0A101HJS0</accession>
<reference evidence="2" key="1">
    <citation type="journal article" date="2015" name="MBio">
        <title>Genome-Resolved Metagenomic Analysis Reveals Roles for Candidate Phyla and Other Microbial Community Members in Biogeochemical Transformations in Oil Reservoirs.</title>
        <authorList>
            <person name="Hu P."/>
            <person name="Tom L."/>
            <person name="Singh A."/>
            <person name="Thomas B.C."/>
            <person name="Baker B.J."/>
            <person name="Piceno Y.M."/>
            <person name="Andersen G.L."/>
            <person name="Banfield J.F."/>
        </authorList>
    </citation>
    <scope>NUCLEOTIDE SEQUENCE [LARGE SCALE GENOMIC DNA]</scope>
</reference>
<dbReference type="Proteomes" id="UP000054092">
    <property type="component" value="Unassembled WGS sequence"/>
</dbReference>
<organism evidence="1 2">
    <name type="scientific">Mesotoga prima</name>
    <dbReference type="NCBI Taxonomy" id="1184387"/>
    <lineage>
        <taxon>Bacteria</taxon>
        <taxon>Thermotogati</taxon>
        <taxon>Thermotogota</taxon>
        <taxon>Thermotogae</taxon>
        <taxon>Kosmotogales</taxon>
        <taxon>Kosmotogaceae</taxon>
        <taxon>Mesotoga</taxon>
    </lineage>
</organism>
<proteinExistence type="predicted"/>
<gene>
    <name evidence="1" type="ORF">XD94_1859</name>
</gene>
<dbReference type="AlphaFoldDB" id="A0A101HJS0"/>
<comment type="caution">
    <text evidence="1">The sequence shown here is derived from an EMBL/GenBank/DDBJ whole genome shotgun (WGS) entry which is preliminary data.</text>
</comment>
<evidence type="ECO:0000313" key="2">
    <source>
        <dbReference type="Proteomes" id="UP000054092"/>
    </source>
</evidence>
<sequence>MEEISTRERISNYIKRNPKSRIYSISDFSKFGTYDSIRKALSRLEMEGRLIRVSRGFYKSSEFNKLIDEEVASDPDQFARAYAEAYGWKIAPHKETALNMLGLSTQVPNVFQYVSDGPYRTVSLSDGRKIEFRHRTIREISKLSYKEAALLESLKTLGKERISHDVRNRILRRFSKKELEALRKRVQKSRKWIYEEICRLIERSGNSVSNRQRD</sequence>